<evidence type="ECO:0008006" key="3">
    <source>
        <dbReference type="Google" id="ProtNLM"/>
    </source>
</evidence>
<organism evidence="1 2">
    <name type="scientific">Candidatus Segetimicrobium genomatis</name>
    <dbReference type="NCBI Taxonomy" id="2569760"/>
    <lineage>
        <taxon>Bacteria</taxon>
        <taxon>Bacillati</taxon>
        <taxon>Candidatus Sysuimicrobiota</taxon>
        <taxon>Candidatus Sysuimicrobiia</taxon>
        <taxon>Candidatus Sysuimicrobiales</taxon>
        <taxon>Candidatus Segetimicrobiaceae</taxon>
        <taxon>Candidatus Segetimicrobium</taxon>
    </lineage>
</organism>
<comment type="caution">
    <text evidence="1">The sequence shown here is derived from an EMBL/GenBank/DDBJ whole genome shotgun (WGS) entry which is preliminary data.</text>
</comment>
<feature type="non-terminal residue" evidence="1">
    <location>
        <position position="100"/>
    </location>
</feature>
<evidence type="ECO:0000313" key="1">
    <source>
        <dbReference type="EMBL" id="TMI97568.1"/>
    </source>
</evidence>
<dbReference type="Proteomes" id="UP000319353">
    <property type="component" value="Unassembled WGS sequence"/>
</dbReference>
<evidence type="ECO:0000313" key="2">
    <source>
        <dbReference type="Proteomes" id="UP000319353"/>
    </source>
</evidence>
<gene>
    <name evidence="1" type="ORF">E6H01_13150</name>
</gene>
<reference evidence="1 2" key="1">
    <citation type="journal article" date="2019" name="Nat. Microbiol.">
        <title>Mediterranean grassland soil C-N compound turnover is dependent on rainfall and depth, and is mediated by genomically divergent microorganisms.</title>
        <authorList>
            <person name="Diamond S."/>
            <person name="Andeer P.F."/>
            <person name="Li Z."/>
            <person name="Crits-Christoph A."/>
            <person name="Burstein D."/>
            <person name="Anantharaman K."/>
            <person name="Lane K.R."/>
            <person name="Thomas B.C."/>
            <person name="Pan C."/>
            <person name="Northen T.R."/>
            <person name="Banfield J.F."/>
        </authorList>
    </citation>
    <scope>NUCLEOTIDE SEQUENCE [LARGE SCALE GENOMIC DNA]</scope>
    <source>
        <strain evidence="1">NP_4</strain>
    </source>
</reference>
<dbReference type="AlphaFoldDB" id="A0A537KP85"/>
<protein>
    <recommendedName>
        <fullName evidence="3">Hydroxyacid dehydrogenase</fullName>
    </recommendedName>
</protein>
<name>A0A537KP85_9BACT</name>
<dbReference type="SUPFAM" id="SSF52283">
    <property type="entry name" value="Formate/glycerate dehydrogenase catalytic domain-like"/>
    <property type="match status" value="1"/>
</dbReference>
<accession>A0A537KP85</accession>
<sequence length="100" mass="11022">MARVLFVAPMDAERREVVTRKASGAFEPVVLEDLPAEKRGDAWATADVVVSMGFPQEFPPDFREKARNVRMIQSLVAGVDHLPFERFPTTAIVCGNAGAY</sequence>
<proteinExistence type="predicted"/>
<dbReference type="Gene3D" id="3.40.50.720">
    <property type="entry name" value="NAD(P)-binding Rossmann-like Domain"/>
    <property type="match status" value="1"/>
</dbReference>
<dbReference type="EMBL" id="VBAL01000206">
    <property type="protein sequence ID" value="TMI97568.1"/>
    <property type="molecule type" value="Genomic_DNA"/>
</dbReference>